<dbReference type="Proteomes" id="UP000321750">
    <property type="component" value="Unassembled WGS sequence"/>
</dbReference>
<dbReference type="RefSeq" id="WP_147046109.1">
    <property type="nucleotide sequence ID" value="NZ_BJZV01000007.1"/>
</dbReference>
<dbReference type="AlphaFoldDB" id="A0A512JIM7"/>
<reference evidence="2 3" key="1">
    <citation type="submission" date="2019-07" db="EMBL/GenBank/DDBJ databases">
        <title>Whole genome shotgun sequence of Methylobacterium gnaphalii NBRC 107716.</title>
        <authorList>
            <person name="Hosoyama A."/>
            <person name="Uohara A."/>
            <person name="Ohji S."/>
            <person name="Ichikawa N."/>
        </authorList>
    </citation>
    <scope>NUCLEOTIDE SEQUENCE [LARGE SCALE GENOMIC DNA]</scope>
    <source>
        <strain evidence="2 3">NBRC 107716</strain>
    </source>
</reference>
<feature type="chain" id="PRO_5021894620" description="YARHG domain-containing protein" evidence="1">
    <location>
        <begin position="18"/>
        <end position="132"/>
    </location>
</feature>
<proteinExistence type="predicted"/>
<keyword evidence="3" id="KW-1185">Reference proteome</keyword>
<name>A0A512JIM7_9HYPH</name>
<organism evidence="2 3">
    <name type="scientific">Methylobacterium gnaphalii</name>
    <dbReference type="NCBI Taxonomy" id="1010610"/>
    <lineage>
        <taxon>Bacteria</taxon>
        <taxon>Pseudomonadati</taxon>
        <taxon>Pseudomonadota</taxon>
        <taxon>Alphaproteobacteria</taxon>
        <taxon>Hyphomicrobiales</taxon>
        <taxon>Methylobacteriaceae</taxon>
        <taxon>Methylobacterium</taxon>
    </lineage>
</organism>
<evidence type="ECO:0000256" key="1">
    <source>
        <dbReference type="SAM" id="SignalP"/>
    </source>
</evidence>
<sequence length="132" mass="15058">MRYAVLFVLLFTAPASAQSVPFDKLDLASDLRFTATHCFALKTDWDVFRRYLGSEGVPFDVFNPNAMEAGYISAADRSHEQDLQALGANAYCKRKYTRYYNTGMFRQLSPTELGELNRLRRLNGGDEIKPFE</sequence>
<dbReference type="EMBL" id="BJZV01000007">
    <property type="protein sequence ID" value="GEP09807.1"/>
    <property type="molecule type" value="Genomic_DNA"/>
</dbReference>
<comment type="caution">
    <text evidence="2">The sequence shown here is derived from an EMBL/GenBank/DDBJ whole genome shotgun (WGS) entry which is preliminary data.</text>
</comment>
<keyword evidence="1" id="KW-0732">Signal</keyword>
<gene>
    <name evidence="2" type="ORF">MGN01_16520</name>
</gene>
<feature type="signal peptide" evidence="1">
    <location>
        <begin position="1"/>
        <end position="17"/>
    </location>
</feature>
<evidence type="ECO:0000313" key="2">
    <source>
        <dbReference type="EMBL" id="GEP09807.1"/>
    </source>
</evidence>
<protein>
    <recommendedName>
        <fullName evidence="4">YARHG domain-containing protein</fullName>
    </recommendedName>
</protein>
<evidence type="ECO:0000313" key="3">
    <source>
        <dbReference type="Proteomes" id="UP000321750"/>
    </source>
</evidence>
<accession>A0A512JIM7</accession>
<evidence type="ECO:0008006" key="4">
    <source>
        <dbReference type="Google" id="ProtNLM"/>
    </source>
</evidence>